<evidence type="ECO:0000259" key="1">
    <source>
        <dbReference type="PROSITE" id="PS51186"/>
    </source>
</evidence>
<dbReference type="EC" id="2.3.1.-" evidence="2"/>
<protein>
    <submittedName>
        <fullName evidence="2">GNAT family N-acetyltransferase</fullName>
        <ecNumber evidence="2">2.3.1.-</ecNumber>
    </submittedName>
</protein>
<feature type="domain" description="N-acetyltransferase" evidence="1">
    <location>
        <begin position="1"/>
        <end position="151"/>
    </location>
</feature>
<reference evidence="2" key="1">
    <citation type="submission" date="2022-12" db="EMBL/GenBank/DDBJ databases">
        <title>Isolation and characterisation of novel Methanocorpusculum spp. from native Australian herbivores indicates the genus is ancestrally host-associated.</title>
        <authorList>
            <person name="Volmer J.G."/>
            <person name="Soo R.M."/>
            <person name="Evans P.N."/>
            <person name="Hoedt E.C."/>
            <person name="Astorga Alsina A.L."/>
            <person name="Woodcroft B.J."/>
            <person name="Tyson G.W."/>
            <person name="Hugenholtz P."/>
            <person name="Morrison M."/>
        </authorList>
    </citation>
    <scope>NUCLEOTIDE SEQUENCE</scope>
    <source>
        <strain evidence="2">MG</strain>
    </source>
</reference>
<dbReference type="Pfam" id="PF00583">
    <property type="entry name" value="Acetyltransf_1"/>
    <property type="match status" value="1"/>
</dbReference>
<dbReference type="Gene3D" id="3.40.630.30">
    <property type="match status" value="1"/>
</dbReference>
<organism evidence="2 3">
    <name type="scientific">Methanocorpusculum petauri</name>
    <dbReference type="NCBI Taxonomy" id="3002863"/>
    <lineage>
        <taxon>Archaea</taxon>
        <taxon>Methanobacteriati</taxon>
        <taxon>Methanobacteriota</taxon>
        <taxon>Stenosarchaea group</taxon>
        <taxon>Methanomicrobia</taxon>
        <taxon>Methanomicrobiales</taxon>
        <taxon>Methanocorpusculaceae</taxon>
        <taxon>Methanocorpusculum</taxon>
    </lineage>
</organism>
<dbReference type="InterPro" id="IPR025685">
    <property type="entry name" value="YoaP-like_dom"/>
</dbReference>
<dbReference type="GO" id="GO:0016746">
    <property type="term" value="F:acyltransferase activity"/>
    <property type="evidence" value="ECO:0007669"/>
    <property type="project" value="UniProtKB-KW"/>
</dbReference>
<name>A0ABT4ID53_9EURY</name>
<keyword evidence="2" id="KW-0808">Transferase</keyword>
<sequence length="251" mass="28056">MDLLRLTKDNLAAEHICCAISHNNDCQVAAKKNWLGDRLDEGLVFLKGNVRGKCFIEYIPAEAAWAPVTADGYMYINCLWVAGQYAGHGYATRLLEACIADSKEKGKHGLVMLAGDKKRPFLADPKFLRHKGFTAADTAAPYYELYYLPFDSSAPKPQFTTSAKQPHIDEQGFVLYYSHQCPFTAKYVPLIERTAQERGVSFRTVQFTSAAEAQNAPAPFTSYSLFYDGEFVTNEILSEKKFAKILSEHGL</sequence>
<dbReference type="InterPro" id="IPR000182">
    <property type="entry name" value="GNAT_dom"/>
</dbReference>
<accession>A0ABT4ID53</accession>
<dbReference type="SUPFAM" id="SSF55729">
    <property type="entry name" value="Acyl-CoA N-acyltransferases (Nat)"/>
    <property type="match status" value="1"/>
</dbReference>
<evidence type="ECO:0000313" key="2">
    <source>
        <dbReference type="EMBL" id="MCZ0859670.1"/>
    </source>
</evidence>
<comment type="caution">
    <text evidence="2">The sequence shown here is derived from an EMBL/GenBank/DDBJ whole genome shotgun (WGS) entry which is preliminary data.</text>
</comment>
<gene>
    <name evidence="2" type="ORF">O0S10_00335</name>
</gene>
<dbReference type="PROSITE" id="PS51186">
    <property type="entry name" value="GNAT"/>
    <property type="match status" value="1"/>
</dbReference>
<dbReference type="CDD" id="cd04301">
    <property type="entry name" value="NAT_SF"/>
    <property type="match status" value="1"/>
</dbReference>
<proteinExistence type="predicted"/>
<keyword evidence="3" id="KW-1185">Reference proteome</keyword>
<dbReference type="InterPro" id="IPR016181">
    <property type="entry name" value="Acyl_CoA_acyltransferase"/>
</dbReference>
<dbReference type="Proteomes" id="UP001141422">
    <property type="component" value="Unassembled WGS sequence"/>
</dbReference>
<dbReference type="RefSeq" id="WP_268923892.1">
    <property type="nucleotide sequence ID" value="NZ_JAPTGB010000001.1"/>
</dbReference>
<dbReference type="Pfam" id="PF14268">
    <property type="entry name" value="YoaP"/>
    <property type="match status" value="1"/>
</dbReference>
<keyword evidence="2" id="KW-0012">Acyltransferase</keyword>
<dbReference type="EMBL" id="JAPTGB010000001">
    <property type="protein sequence ID" value="MCZ0859670.1"/>
    <property type="molecule type" value="Genomic_DNA"/>
</dbReference>
<evidence type="ECO:0000313" key="3">
    <source>
        <dbReference type="Proteomes" id="UP001141422"/>
    </source>
</evidence>